<dbReference type="AlphaFoldDB" id="A0A0A9DJZ8"/>
<reference evidence="1" key="2">
    <citation type="journal article" date="2015" name="Data Brief">
        <title>Shoot transcriptome of the giant reed, Arundo donax.</title>
        <authorList>
            <person name="Barrero R.A."/>
            <person name="Guerrero F.D."/>
            <person name="Moolhuijzen P."/>
            <person name="Goolsby J.A."/>
            <person name="Tidwell J."/>
            <person name="Bellgard S.E."/>
            <person name="Bellgard M.I."/>
        </authorList>
    </citation>
    <scope>NUCLEOTIDE SEQUENCE</scope>
    <source>
        <tissue evidence="1">Shoot tissue taken approximately 20 cm above the soil surface</tissue>
    </source>
</reference>
<accession>A0A0A9DJZ8</accession>
<evidence type="ECO:0000313" key="1">
    <source>
        <dbReference type="EMBL" id="JAD87008.1"/>
    </source>
</evidence>
<proteinExistence type="predicted"/>
<protein>
    <submittedName>
        <fullName evidence="1">Uncharacterized protein</fullName>
    </submittedName>
</protein>
<organism evidence="1">
    <name type="scientific">Arundo donax</name>
    <name type="common">Giant reed</name>
    <name type="synonym">Donax arundinaceus</name>
    <dbReference type="NCBI Taxonomy" id="35708"/>
    <lineage>
        <taxon>Eukaryota</taxon>
        <taxon>Viridiplantae</taxon>
        <taxon>Streptophyta</taxon>
        <taxon>Embryophyta</taxon>
        <taxon>Tracheophyta</taxon>
        <taxon>Spermatophyta</taxon>
        <taxon>Magnoliopsida</taxon>
        <taxon>Liliopsida</taxon>
        <taxon>Poales</taxon>
        <taxon>Poaceae</taxon>
        <taxon>PACMAD clade</taxon>
        <taxon>Arundinoideae</taxon>
        <taxon>Arundineae</taxon>
        <taxon>Arundo</taxon>
    </lineage>
</organism>
<reference evidence="1" key="1">
    <citation type="submission" date="2014-09" db="EMBL/GenBank/DDBJ databases">
        <authorList>
            <person name="Magalhaes I.L.F."/>
            <person name="Oliveira U."/>
            <person name="Santos F.R."/>
            <person name="Vidigal T.H.D.A."/>
            <person name="Brescovit A.D."/>
            <person name="Santos A.J."/>
        </authorList>
    </citation>
    <scope>NUCLEOTIDE SEQUENCE</scope>
    <source>
        <tissue evidence="1">Shoot tissue taken approximately 20 cm above the soil surface</tissue>
    </source>
</reference>
<name>A0A0A9DJZ8_ARUDO</name>
<dbReference type="EMBL" id="GBRH01210887">
    <property type="protein sequence ID" value="JAD87008.1"/>
    <property type="molecule type" value="Transcribed_RNA"/>
</dbReference>
<sequence>MFHPSFWRFEIINTMLIGLKLFQGCGRMKNHLGLHLYFVFGLVSCAGDSRLPFLQSPNTSVVPTL</sequence>